<sequence>MLRNTVFMATYLSIS</sequence>
<organism evidence="1">
    <name type="scientific">Rhizophora mucronata</name>
    <name type="common">Asiatic mangrove</name>
    <dbReference type="NCBI Taxonomy" id="61149"/>
    <lineage>
        <taxon>Eukaryota</taxon>
        <taxon>Viridiplantae</taxon>
        <taxon>Streptophyta</taxon>
        <taxon>Embryophyta</taxon>
        <taxon>Tracheophyta</taxon>
        <taxon>Spermatophyta</taxon>
        <taxon>Magnoliopsida</taxon>
        <taxon>eudicotyledons</taxon>
        <taxon>Gunneridae</taxon>
        <taxon>Pentapetalae</taxon>
        <taxon>rosids</taxon>
        <taxon>fabids</taxon>
        <taxon>Malpighiales</taxon>
        <taxon>Rhizophoraceae</taxon>
        <taxon>Rhizophora</taxon>
    </lineage>
</organism>
<protein>
    <submittedName>
        <fullName evidence="1">Uncharacterized protein</fullName>
    </submittedName>
</protein>
<accession>A0A2P2N5W9</accession>
<evidence type="ECO:0000313" key="1">
    <source>
        <dbReference type="EMBL" id="MBX37907.1"/>
    </source>
</evidence>
<proteinExistence type="predicted"/>
<name>A0A2P2N5W9_RHIMU</name>
<dbReference type="EMBL" id="GGEC01057423">
    <property type="protein sequence ID" value="MBX37907.1"/>
    <property type="molecule type" value="Transcribed_RNA"/>
</dbReference>
<reference evidence="1" key="1">
    <citation type="submission" date="2018-02" db="EMBL/GenBank/DDBJ databases">
        <title>Rhizophora mucronata_Transcriptome.</title>
        <authorList>
            <person name="Meera S.P."/>
            <person name="Sreeshan A."/>
            <person name="Augustine A."/>
        </authorList>
    </citation>
    <scope>NUCLEOTIDE SEQUENCE</scope>
    <source>
        <tissue evidence="1">Leaf</tissue>
    </source>
</reference>